<evidence type="ECO:0000313" key="6">
    <source>
        <dbReference type="Proteomes" id="UP000015441"/>
    </source>
</evidence>
<dbReference type="Pfam" id="PF10214">
    <property type="entry name" value="Rrn6_beta-prop"/>
    <property type="match status" value="2"/>
</dbReference>
<feature type="region of interest" description="Disordered" evidence="1">
    <location>
        <begin position="655"/>
        <end position="684"/>
    </location>
</feature>
<dbReference type="InterPro" id="IPR048535">
    <property type="entry name" value="RRN6_beta-prop"/>
</dbReference>
<dbReference type="InterPro" id="IPR019350">
    <property type="entry name" value="RNA_pol_I-sp_TIF_RRN6-like"/>
</dbReference>
<comment type="caution">
    <text evidence="5">The sequence shown here is derived from an EMBL/GenBank/DDBJ whole genome shotgun (WGS) entry which is preliminary data.</text>
</comment>
<dbReference type="PANTHER" id="PTHR28221">
    <property type="entry name" value="RNA POLYMERASE I-SPECIFIC TRANSCRIPTION INITIATION FACTOR RRN6"/>
    <property type="match status" value="1"/>
</dbReference>
<reference evidence="5 6" key="1">
    <citation type="journal article" date="2010" name="Science">
        <title>Genome expansion and gene loss in powdery mildew fungi reveal tradeoffs in extreme parasitism.</title>
        <authorList>
            <person name="Spanu P.D."/>
            <person name="Abbott J.C."/>
            <person name="Amselem J."/>
            <person name="Burgis T.A."/>
            <person name="Soanes D.M."/>
            <person name="Stueber K."/>
            <person name="Ver Loren van Themaat E."/>
            <person name="Brown J.K.M."/>
            <person name="Butcher S.A."/>
            <person name="Gurr S.J."/>
            <person name="Lebrun M.-H."/>
            <person name="Ridout C.J."/>
            <person name="Schulze-Lefert P."/>
            <person name="Talbot N.J."/>
            <person name="Ahmadinejad N."/>
            <person name="Ametz C."/>
            <person name="Barton G.R."/>
            <person name="Benjdia M."/>
            <person name="Bidzinski P."/>
            <person name="Bindschedler L.V."/>
            <person name="Both M."/>
            <person name="Brewer M.T."/>
            <person name="Cadle-Davidson L."/>
            <person name="Cadle-Davidson M.M."/>
            <person name="Collemare J."/>
            <person name="Cramer R."/>
            <person name="Frenkel O."/>
            <person name="Godfrey D."/>
            <person name="Harriman J."/>
            <person name="Hoede C."/>
            <person name="King B.C."/>
            <person name="Klages S."/>
            <person name="Kleemann J."/>
            <person name="Knoll D."/>
            <person name="Koti P.S."/>
            <person name="Kreplak J."/>
            <person name="Lopez-Ruiz F.J."/>
            <person name="Lu X."/>
            <person name="Maekawa T."/>
            <person name="Mahanil S."/>
            <person name="Micali C."/>
            <person name="Milgroom M.G."/>
            <person name="Montana G."/>
            <person name="Noir S."/>
            <person name="O'Connell R.J."/>
            <person name="Oberhaensli S."/>
            <person name="Parlange F."/>
            <person name="Pedersen C."/>
            <person name="Quesneville H."/>
            <person name="Reinhardt R."/>
            <person name="Rott M."/>
            <person name="Sacristan S."/>
            <person name="Schmidt S.M."/>
            <person name="Schoen M."/>
            <person name="Skamnioti P."/>
            <person name="Sommer H."/>
            <person name="Stephens A."/>
            <person name="Takahara H."/>
            <person name="Thordal-Christensen H."/>
            <person name="Vigouroux M."/>
            <person name="Wessling R."/>
            <person name="Wicker T."/>
            <person name="Panstruga R."/>
        </authorList>
    </citation>
    <scope>NUCLEOTIDE SEQUENCE [LARGE SCALE GENOMIC DNA]</scope>
    <source>
        <strain evidence="5">DH14</strain>
    </source>
</reference>
<feature type="domain" description="RRN6 beta-propeller" evidence="2">
    <location>
        <begin position="97"/>
        <end position="320"/>
    </location>
</feature>
<dbReference type="Pfam" id="PF20639">
    <property type="entry name" value="Rrn6_K-rich"/>
    <property type="match status" value="1"/>
</dbReference>
<feature type="domain" description="RRN6 K-rich C-terminal" evidence="3">
    <location>
        <begin position="708"/>
        <end position="829"/>
    </location>
</feature>
<dbReference type="Proteomes" id="UP000015441">
    <property type="component" value="Unassembled WGS sequence"/>
</dbReference>
<evidence type="ECO:0000259" key="3">
    <source>
        <dbReference type="Pfam" id="PF20639"/>
    </source>
</evidence>
<proteinExistence type="predicted"/>
<keyword evidence="6" id="KW-1185">Reference proteome</keyword>
<gene>
    <name evidence="5" type="ORF">BGHDH14_bgh02802</name>
</gene>
<organism evidence="5 6">
    <name type="scientific">Blumeria graminis f. sp. hordei (strain DH14)</name>
    <name type="common">Barley powdery mildew</name>
    <name type="synonym">Oidium monilioides f. sp. hordei</name>
    <dbReference type="NCBI Taxonomy" id="546991"/>
    <lineage>
        <taxon>Eukaryota</taxon>
        <taxon>Fungi</taxon>
        <taxon>Dikarya</taxon>
        <taxon>Ascomycota</taxon>
        <taxon>Pezizomycotina</taxon>
        <taxon>Leotiomycetes</taxon>
        <taxon>Erysiphales</taxon>
        <taxon>Erysiphaceae</taxon>
        <taxon>Blumeria</taxon>
        <taxon>Blumeria hordei</taxon>
    </lineage>
</organism>
<dbReference type="GO" id="GO:0001179">
    <property type="term" value="F:RNA polymerase I general transcription initiation factor binding"/>
    <property type="evidence" value="ECO:0007669"/>
    <property type="project" value="TreeGrafter"/>
</dbReference>
<dbReference type="InterPro" id="IPR048537">
    <property type="entry name" value="RRN6_HB"/>
</dbReference>
<dbReference type="eggNOG" id="ENOG502RXX5">
    <property type="taxonomic scope" value="Eukaryota"/>
</dbReference>
<dbReference type="PANTHER" id="PTHR28221:SF2">
    <property type="entry name" value="RNA POLYMERASE I-SPECIFIC TRANSCRIPTION INITIATION FACTOR RRN6"/>
    <property type="match status" value="1"/>
</dbReference>
<dbReference type="InterPro" id="IPR048536">
    <property type="entry name" value="Rrn6_K-rich"/>
</dbReference>
<dbReference type="GO" id="GO:0070860">
    <property type="term" value="C:RNA polymerase I core factor complex"/>
    <property type="evidence" value="ECO:0007669"/>
    <property type="project" value="TreeGrafter"/>
</dbReference>
<dbReference type="AlphaFoldDB" id="N1JHJ5"/>
<feature type="compositionally biased region" description="Polar residues" evidence="1">
    <location>
        <begin position="666"/>
        <end position="680"/>
    </location>
</feature>
<dbReference type="GO" id="GO:0042790">
    <property type="term" value="P:nucleolar large rRNA transcription by RNA polymerase I"/>
    <property type="evidence" value="ECO:0007669"/>
    <property type="project" value="TreeGrafter"/>
</dbReference>
<evidence type="ECO:0000256" key="1">
    <source>
        <dbReference type="SAM" id="MobiDB-lite"/>
    </source>
</evidence>
<dbReference type="InParanoid" id="N1JHJ5"/>
<evidence type="ECO:0000259" key="2">
    <source>
        <dbReference type="Pfam" id="PF10214"/>
    </source>
</evidence>
<protein>
    <submittedName>
        <fullName evidence="5">Uncharacterized protein</fullName>
    </submittedName>
</protein>
<accession>N1JHJ5</accession>
<dbReference type="GO" id="GO:0001163">
    <property type="term" value="F:RNA polymerase I transcription regulatory region sequence-specific DNA binding"/>
    <property type="evidence" value="ECO:0007669"/>
    <property type="project" value="TreeGrafter"/>
</dbReference>
<evidence type="ECO:0000259" key="4">
    <source>
        <dbReference type="Pfam" id="PF20640"/>
    </source>
</evidence>
<feature type="domain" description="RRN6 beta-propeller" evidence="2">
    <location>
        <begin position="327"/>
        <end position="385"/>
    </location>
</feature>
<sequence length="829" mass="93830">MADQNLRELSYGHAGIVAYDPEDRRWHFSSPYDRGHKECVPSCMRDEPMDSGRPSTFSRNQLRSLLKVHPELFPAKKILSNILATEQLEVLSSNQLGGILAMGHATDVTRISGIRRPVIFAMPCGAAGHILRIVRPRQETRKWGKESSAQLHLLGDSFSEQGYWNNLGGTIYQIASSNSDSQSNTWFAMRQNTSITIFRPIYGHLSNYDLLLNDTETIGQSLLHANPIATISSENRSTSSHSDVSFNPWYPRQLAVVDTLGLWSIYNVERSSQKKNTEQLICVKSGALHDNSSHGTFSRDVIMGHADGWHRILWVFIPSTLQNENQKTFAGGKILLSCRHFRGPGDESIRLVPVQGSHISVVIVSAKHPLISVYSFREGPNPQIPHCTRTSIIIPFTTKESGSIRAGIAEGMENEYLPVSIQAPEYLSKKSYQTRSRIPEEPFIIPDVVNQYFSGYEKFSPEVRPVKNRATSTFDLCQRLDWSKVFKHIFLEDNIVQSNPPCNKDDHLSCNTKNFLASAFQRIQEGLHGNHFASCLVYEMCELREAPEDLSDVTKSLKTFLDHVFEYSQRLDNQTLALNVDYISNLASSSPSLNLRNNLDVTEMFDHLLEQWISTLPSWVPNRFRGARFRIIRGLALDIELSSLRVFVQKTRADPEGLQSREAPNLNLSETTTRSESPTLDFQEESAESRLRRYAVSITVQSRSSVPDILADWPAMPGLNPALYTHEANRKPLVETICDNKIETKYQQYPSEQTKRSHAHNKHMSQQCTSDTNIEFSFHPTLRQGKDVNPALFSSQVDEVPMTQPDRGIFGSRAVYKQKKIKKQRMAGF</sequence>
<dbReference type="HOGENOM" id="CLU_005807_1_0_1"/>
<dbReference type="Pfam" id="PF20640">
    <property type="entry name" value="Rrn6_HB"/>
    <property type="match status" value="1"/>
</dbReference>
<name>N1JHJ5_BLUG1</name>
<evidence type="ECO:0000313" key="5">
    <source>
        <dbReference type="EMBL" id="CCU77268.1"/>
    </source>
</evidence>
<feature type="domain" description="RRN6 helical bundle" evidence="4">
    <location>
        <begin position="471"/>
        <end position="644"/>
    </location>
</feature>
<dbReference type="EMBL" id="CAUH01003469">
    <property type="protein sequence ID" value="CCU77268.1"/>
    <property type="molecule type" value="Genomic_DNA"/>
</dbReference>
<dbReference type="OrthoDB" id="4090074at2759"/>